<keyword evidence="2" id="KW-1185">Reference proteome</keyword>
<dbReference type="EMBL" id="CP053452">
    <property type="protein sequence ID" value="QJW92690.1"/>
    <property type="molecule type" value="Genomic_DNA"/>
</dbReference>
<reference evidence="2" key="1">
    <citation type="submission" date="2020-05" db="EMBL/GenBank/DDBJ databases">
        <title>Frigoriglobus tundricola gen. nov., sp. nov., a psychrotolerant cellulolytic planctomycete of the family Gemmataceae with two divergent copies of 16S rRNA gene.</title>
        <authorList>
            <person name="Kulichevskaya I.S."/>
            <person name="Ivanova A.A."/>
            <person name="Naumoff D.G."/>
            <person name="Beletsky A.V."/>
            <person name="Rijpstra W.I.C."/>
            <person name="Sinninghe Damste J.S."/>
            <person name="Mardanov A.V."/>
            <person name="Ravin N.V."/>
            <person name="Dedysh S.N."/>
        </authorList>
    </citation>
    <scope>NUCLEOTIDE SEQUENCE [LARGE SCALE GENOMIC DNA]</scope>
    <source>
        <strain evidence="2">PL17</strain>
    </source>
</reference>
<gene>
    <name evidence="1" type="ORF">FTUN_0187</name>
</gene>
<proteinExistence type="predicted"/>
<evidence type="ECO:0000313" key="2">
    <source>
        <dbReference type="Proteomes" id="UP000503447"/>
    </source>
</evidence>
<dbReference type="KEGG" id="ftj:FTUN_0187"/>
<accession>A0A6M5YHA2</accession>
<evidence type="ECO:0000313" key="1">
    <source>
        <dbReference type="EMBL" id="QJW92690.1"/>
    </source>
</evidence>
<sequence length="52" mass="6044">MGTRKRHPVGTDRFTRWVNRSVPTGCDRLVSTRLLERQHRARDRTGNQGPIT</sequence>
<dbReference type="Proteomes" id="UP000503447">
    <property type="component" value="Chromosome"/>
</dbReference>
<organism evidence="1 2">
    <name type="scientific">Frigoriglobus tundricola</name>
    <dbReference type="NCBI Taxonomy" id="2774151"/>
    <lineage>
        <taxon>Bacteria</taxon>
        <taxon>Pseudomonadati</taxon>
        <taxon>Planctomycetota</taxon>
        <taxon>Planctomycetia</taxon>
        <taxon>Gemmatales</taxon>
        <taxon>Gemmataceae</taxon>
        <taxon>Frigoriglobus</taxon>
    </lineage>
</organism>
<dbReference type="AlphaFoldDB" id="A0A6M5YHA2"/>
<protein>
    <submittedName>
        <fullName evidence="1">Uncharacterized protein</fullName>
    </submittedName>
</protein>
<name>A0A6M5YHA2_9BACT</name>